<dbReference type="InterPro" id="IPR016181">
    <property type="entry name" value="Acyl_CoA_acyltransferase"/>
</dbReference>
<keyword evidence="2" id="KW-0012">Acyltransferase</keyword>
<dbReference type="InterPro" id="IPR000182">
    <property type="entry name" value="GNAT_dom"/>
</dbReference>
<evidence type="ECO:0000313" key="3">
    <source>
        <dbReference type="Proteomes" id="UP001596266"/>
    </source>
</evidence>
<protein>
    <submittedName>
        <fullName evidence="2">GNAT family N-acetyltransferase</fullName>
        <ecNumber evidence="2">2.3.-.-</ecNumber>
    </submittedName>
</protein>
<dbReference type="PROSITE" id="PS51186">
    <property type="entry name" value="GNAT"/>
    <property type="match status" value="1"/>
</dbReference>
<dbReference type="SUPFAM" id="SSF55729">
    <property type="entry name" value="Acyl-CoA N-acyltransferases (Nat)"/>
    <property type="match status" value="1"/>
</dbReference>
<evidence type="ECO:0000259" key="1">
    <source>
        <dbReference type="PROSITE" id="PS51186"/>
    </source>
</evidence>
<dbReference type="GO" id="GO:0016746">
    <property type="term" value="F:acyltransferase activity"/>
    <property type="evidence" value="ECO:0007669"/>
    <property type="project" value="UniProtKB-KW"/>
</dbReference>
<accession>A0ABW1X0C8</accession>
<proteinExistence type="predicted"/>
<organism evidence="2 3">
    <name type="scientific">Luteococcus sanguinis</name>
    <dbReference type="NCBI Taxonomy" id="174038"/>
    <lineage>
        <taxon>Bacteria</taxon>
        <taxon>Bacillati</taxon>
        <taxon>Actinomycetota</taxon>
        <taxon>Actinomycetes</taxon>
        <taxon>Propionibacteriales</taxon>
        <taxon>Propionibacteriaceae</taxon>
        <taxon>Luteococcus</taxon>
    </lineage>
</organism>
<dbReference type="EC" id="2.3.-.-" evidence="2"/>
<dbReference type="RefSeq" id="WP_343885997.1">
    <property type="nucleotide sequence ID" value="NZ_BAAAKI010000012.1"/>
</dbReference>
<sequence length="164" mass="18150">MALVIKQANYAHLDAMAHMEARAWRESYQGLLGPSIFDDLDASVVDNTSHWAELMQQGHYFWIVTEDDGRVLGIAHAGPPRDDDAPQPLELTTMYLLEEAKGTGVGSALLKTAIGDSPAYLWVLEGNDRAIAFYTKEGFELDGLTRIPESMKGARELRMVRAAE</sequence>
<gene>
    <name evidence="2" type="ORF">ACFP57_02845</name>
</gene>
<keyword evidence="3" id="KW-1185">Reference proteome</keyword>
<dbReference type="Proteomes" id="UP001596266">
    <property type="component" value="Unassembled WGS sequence"/>
</dbReference>
<name>A0ABW1X0C8_9ACTN</name>
<feature type="domain" description="N-acetyltransferase" evidence="1">
    <location>
        <begin position="3"/>
        <end position="164"/>
    </location>
</feature>
<dbReference type="Pfam" id="PF00583">
    <property type="entry name" value="Acetyltransf_1"/>
    <property type="match status" value="1"/>
</dbReference>
<dbReference type="EMBL" id="JBHSUA010000008">
    <property type="protein sequence ID" value="MFC6395934.1"/>
    <property type="molecule type" value="Genomic_DNA"/>
</dbReference>
<evidence type="ECO:0000313" key="2">
    <source>
        <dbReference type="EMBL" id="MFC6395934.1"/>
    </source>
</evidence>
<dbReference type="CDD" id="cd04301">
    <property type="entry name" value="NAT_SF"/>
    <property type="match status" value="1"/>
</dbReference>
<keyword evidence="2" id="KW-0808">Transferase</keyword>
<dbReference type="Gene3D" id="3.40.630.30">
    <property type="match status" value="1"/>
</dbReference>
<reference evidence="3" key="1">
    <citation type="journal article" date="2019" name="Int. J. Syst. Evol. Microbiol.">
        <title>The Global Catalogue of Microorganisms (GCM) 10K type strain sequencing project: providing services to taxonomists for standard genome sequencing and annotation.</title>
        <authorList>
            <consortium name="The Broad Institute Genomics Platform"/>
            <consortium name="The Broad Institute Genome Sequencing Center for Infectious Disease"/>
            <person name="Wu L."/>
            <person name="Ma J."/>
        </authorList>
    </citation>
    <scope>NUCLEOTIDE SEQUENCE [LARGE SCALE GENOMIC DNA]</scope>
    <source>
        <strain evidence="3">CGMCC 1.15277</strain>
    </source>
</reference>
<comment type="caution">
    <text evidence="2">The sequence shown here is derived from an EMBL/GenBank/DDBJ whole genome shotgun (WGS) entry which is preliminary data.</text>
</comment>